<name>G8JZ23_RHOFA</name>
<reference evidence="1" key="3">
    <citation type="journal article" date="2011" name="Annu. Rev. Phytopathol.">
        <title>A successful bacterial coup d'etat: how Rhodococcus fascians redirects plant development.</title>
        <authorList>
            <person name="Stes E."/>
            <person name="Vandeputte O.M."/>
            <person name="El Jaziri M."/>
            <person name="Holsters M."/>
            <person name="Vereecke D."/>
        </authorList>
    </citation>
    <scope>NUCLEOTIDE SEQUENCE</scope>
    <source>
        <strain evidence="1">D188</strain>
        <plasmid evidence="1">pFiD188</plasmid>
    </source>
</reference>
<dbReference type="KEGG" id="rfa:A3L23_05022"/>
<accession>G8JZ23</accession>
<dbReference type="PATRIC" id="fig|1051973.4.peg.5069"/>
<reference evidence="1" key="5">
    <citation type="journal article" date="2012" name="Mol. Plant Microbe Interact.">
        <title>pFiD188, the linear virulence plasmid of Rhodococcus fascians D188.</title>
        <authorList>
            <person name="Francis I."/>
            <person name="De Keyser A."/>
            <person name="De Backer P."/>
            <person name="Simon-Mateo C."/>
            <person name="Kalkus J."/>
            <person name="Pertry I."/>
            <person name="Ardiles-Diaz W."/>
            <person name="De Rycke R."/>
            <person name="Vandeputte O.M."/>
            <person name="El Jaziri M."/>
            <person name="Holsters M."/>
            <person name="Vereecke D."/>
        </authorList>
    </citation>
    <scope>NUCLEOTIDE SEQUENCE</scope>
    <source>
        <strain evidence="1">D188</strain>
        <plasmid evidence="1">pFiD188</plasmid>
    </source>
</reference>
<geneLocation type="plasmid" evidence="1">
    <name>pFiD188</name>
</geneLocation>
<reference evidence="1" key="1">
    <citation type="journal article" date="2009" name="Proc. Natl. Acad. Sci. U.S.A.">
        <title>Identification of Rhodococcus fascians cytokinins and their modus operandi to reshape the plant.</title>
        <authorList>
            <person name="Pertry I."/>
            <person name="Vaclavikova K."/>
            <person name="Depuydt S."/>
            <person name="Galuszka P."/>
            <person name="Spichal L."/>
            <person name="Temmerman W."/>
            <person name="Stes E."/>
            <person name="Schmulling T."/>
            <person name="Kakimoto T."/>
            <person name="Van Montagu M.C."/>
            <person name="Strnad M."/>
            <person name="Holsters M."/>
            <person name="Tarkowski P."/>
            <person name="Vereecke D."/>
        </authorList>
    </citation>
    <scope>NUCLEOTIDE SEQUENCE</scope>
    <source>
        <strain evidence="1">D188</strain>
        <plasmid evidence="1">pFiD188</plasmid>
    </source>
</reference>
<gene>
    <name evidence="1" type="ORF">pFi_158</name>
</gene>
<dbReference type="EMBL" id="JN093097">
    <property type="protein sequence ID" value="AET25294.1"/>
    <property type="molecule type" value="Genomic_DNA"/>
</dbReference>
<dbReference type="RefSeq" id="WP_015586212.1">
    <property type="nucleotide sequence ID" value="NC_021080.1"/>
</dbReference>
<dbReference type="AlphaFoldDB" id="G8JZ23"/>
<protein>
    <submittedName>
        <fullName evidence="1">Uncharacterized protein</fullName>
    </submittedName>
</protein>
<sequence length="238" mass="26504">MRPFEVKAHLAVGLAHAAPWATSLDGLLASEMWEDEKAAARDRGQYLEAAGPDEVPADLDLPLARCTLGGGDDWHWCATYAYPEDLADAPEIHHWSGRPDHRALEQLARYRPSVISDRQGRYRARQMPLLLTSTRTVLWRGVGDIDRVSATLASIDAIGKKRSQGEGQVLRWEVQPVDIDDWSAGHLHPNGHLGRLSPRICLQGKPTVETGGLGRGAIRPPHMHRSRMRELCMPWTPQ</sequence>
<organism evidence="1">
    <name type="scientific">Rhodococcoides fascians D188</name>
    <dbReference type="NCBI Taxonomy" id="1051973"/>
    <lineage>
        <taxon>Bacteria</taxon>
        <taxon>Bacillati</taxon>
        <taxon>Actinomycetota</taxon>
        <taxon>Actinomycetes</taxon>
        <taxon>Mycobacteriales</taxon>
        <taxon>Nocardiaceae</taxon>
        <taxon>Rhodococcoides</taxon>
    </lineage>
</organism>
<keyword evidence="1" id="KW-0614">Plasmid</keyword>
<reference evidence="1" key="2">
    <citation type="journal article" date="2010" name="Mol. Plant Microbe Interact.">
        <title>Rhodococcus fascians impacts plant development through the dynamic fas-mediated production of a cytokinin mix.</title>
        <authorList>
            <person name="Pertry I."/>
            <person name="Vaclavikova K."/>
            <person name="Gemrotova M."/>
            <person name="Spichal L."/>
            <person name="Galuszka P."/>
            <person name="Depuydt S."/>
            <person name="Temmerman W."/>
            <person name="Stes E."/>
            <person name="De Keyser A."/>
            <person name="Riefler M."/>
            <person name="Biondi S."/>
            <person name="Novak O."/>
            <person name="Schmulling T."/>
            <person name="Strnad M."/>
            <person name="Tarkowski P."/>
            <person name="Holsters M."/>
            <person name="Vereecke D."/>
        </authorList>
    </citation>
    <scope>NUCLEOTIDE SEQUENCE</scope>
    <source>
        <strain evidence="1">D188</strain>
        <plasmid evidence="1">pFiD188</plasmid>
    </source>
</reference>
<reference evidence="1" key="4">
    <citation type="submission" date="2011-06" db="EMBL/GenBank/DDBJ databases">
        <authorList>
            <person name="Vereecke D.M."/>
        </authorList>
    </citation>
    <scope>NUCLEOTIDE SEQUENCE</scope>
    <source>
        <strain evidence="1">D188</strain>
        <plasmid evidence="1">pFiD188</plasmid>
    </source>
</reference>
<proteinExistence type="predicted"/>
<evidence type="ECO:0000313" key="1">
    <source>
        <dbReference type="EMBL" id="AET25294.1"/>
    </source>
</evidence>